<dbReference type="PANTHER" id="PTHR42659:SF2">
    <property type="entry name" value="XANTHINE DEHYDROGENASE SUBUNIT C-RELATED"/>
    <property type="match status" value="1"/>
</dbReference>
<dbReference type="SUPFAM" id="SSF55447">
    <property type="entry name" value="CO dehydrogenase flavoprotein C-terminal domain-like"/>
    <property type="match status" value="1"/>
</dbReference>
<evidence type="ECO:0000259" key="4">
    <source>
        <dbReference type="PROSITE" id="PS51387"/>
    </source>
</evidence>
<dbReference type="Gene3D" id="3.30.390.50">
    <property type="entry name" value="CO dehydrogenase flavoprotein, C-terminal domain"/>
    <property type="match status" value="1"/>
</dbReference>
<gene>
    <name evidence="5" type="ORF">ACFFHU_27670</name>
</gene>
<organism evidence="5 6">
    <name type="scientific">Plantactinospora siamensis</name>
    <dbReference type="NCBI Taxonomy" id="555372"/>
    <lineage>
        <taxon>Bacteria</taxon>
        <taxon>Bacillati</taxon>
        <taxon>Actinomycetota</taxon>
        <taxon>Actinomycetes</taxon>
        <taxon>Micromonosporales</taxon>
        <taxon>Micromonosporaceae</taxon>
        <taxon>Plantactinospora</taxon>
    </lineage>
</organism>
<evidence type="ECO:0000256" key="2">
    <source>
        <dbReference type="ARBA" id="ARBA00022827"/>
    </source>
</evidence>
<evidence type="ECO:0000313" key="6">
    <source>
        <dbReference type="Proteomes" id="UP001589894"/>
    </source>
</evidence>
<dbReference type="InterPro" id="IPR036683">
    <property type="entry name" value="CO_DH_flav_C_dom_sf"/>
</dbReference>
<sequence length="279" mass="28738">MKPARFAYHAPTSAEEAVALLTEHGGRARLLAGGQALMPLMTSRAVRPGRIIDLNRTPELDFVTRTDAGLRIGALTRLRRLEDDRQVRAAAPLLAEAAALAGPVQVRNRATLGGALAYAHPAAEYPAVAVALDARLELRGAGVRHVPAAEFFLGTHSTALTGTELLAAVEWPVWPQPVVGAVARVSPRATGFGLAGAVVVRGADVGRVVLFGVAPAPVRSAVAEQALAGGADPAEVAAAAVAGLDPPDTGGVPGDTRRMLARAAVRRAAARVRRAESDG</sequence>
<comment type="caution">
    <text evidence="5">The sequence shown here is derived from an EMBL/GenBank/DDBJ whole genome shotgun (WGS) entry which is preliminary data.</text>
</comment>
<evidence type="ECO:0000313" key="5">
    <source>
        <dbReference type="EMBL" id="MFC0567909.1"/>
    </source>
</evidence>
<dbReference type="Gene3D" id="3.30.465.10">
    <property type="match status" value="1"/>
</dbReference>
<feature type="domain" description="FAD-binding PCMH-type" evidence="4">
    <location>
        <begin position="1"/>
        <end position="176"/>
    </location>
</feature>
<dbReference type="InterPro" id="IPR016169">
    <property type="entry name" value="FAD-bd_PCMH_sub2"/>
</dbReference>
<keyword evidence="1" id="KW-0285">Flavoprotein</keyword>
<dbReference type="InterPro" id="IPR016166">
    <property type="entry name" value="FAD-bd_PCMH"/>
</dbReference>
<keyword evidence="6" id="KW-1185">Reference proteome</keyword>
<dbReference type="SUPFAM" id="SSF56176">
    <property type="entry name" value="FAD-binding/transporter-associated domain-like"/>
    <property type="match status" value="1"/>
</dbReference>
<dbReference type="Gene3D" id="3.30.43.10">
    <property type="entry name" value="Uridine Diphospho-n-acetylenolpyruvylglucosamine Reductase, domain 2"/>
    <property type="match status" value="1"/>
</dbReference>
<protein>
    <submittedName>
        <fullName evidence="5">FAD binding domain-containing protein</fullName>
    </submittedName>
</protein>
<reference evidence="5 6" key="1">
    <citation type="submission" date="2024-09" db="EMBL/GenBank/DDBJ databases">
        <authorList>
            <person name="Sun Q."/>
            <person name="Mori K."/>
        </authorList>
    </citation>
    <scope>NUCLEOTIDE SEQUENCE [LARGE SCALE GENOMIC DNA]</scope>
    <source>
        <strain evidence="5 6">TBRC 2205</strain>
    </source>
</reference>
<keyword evidence="2" id="KW-0274">FAD</keyword>
<accession>A0ABV6P4L1</accession>
<dbReference type="PROSITE" id="PS51387">
    <property type="entry name" value="FAD_PCMH"/>
    <property type="match status" value="1"/>
</dbReference>
<dbReference type="InterPro" id="IPR051312">
    <property type="entry name" value="Diverse_Substr_Oxidored"/>
</dbReference>
<keyword evidence="3" id="KW-0560">Oxidoreductase</keyword>
<dbReference type="InterPro" id="IPR016167">
    <property type="entry name" value="FAD-bd_PCMH_sub1"/>
</dbReference>
<proteinExistence type="predicted"/>
<dbReference type="InterPro" id="IPR002346">
    <property type="entry name" value="Mopterin_DH_FAD-bd"/>
</dbReference>
<dbReference type="PANTHER" id="PTHR42659">
    <property type="entry name" value="XANTHINE DEHYDROGENASE SUBUNIT C-RELATED"/>
    <property type="match status" value="1"/>
</dbReference>
<evidence type="ECO:0000256" key="3">
    <source>
        <dbReference type="ARBA" id="ARBA00023002"/>
    </source>
</evidence>
<dbReference type="InterPro" id="IPR005107">
    <property type="entry name" value="CO_DH_flav_C"/>
</dbReference>
<dbReference type="SMART" id="SM01092">
    <property type="entry name" value="CO_deh_flav_C"/>
    <property type="match status" value="1"/>
</dbReference>
<dbReference type="EMBL" id="JBHLUE010000026">
    <property type="protein sequence ID" value="MFC0567909.1"/>
    <property type="molecule type" value="Genomic_DNA"/>
</dbReference>
<dbReference type="InterPro" id="IPR036318">
    <property type="entry name" value="FAD-bd_PCMH-like_sf"/>
</dbReference>
<dbReference type="Proteomes" id="UP001589894">
    <property type="component" value="Unassembled WGS sequence"/>
</dbReference>
<dbReference type="RefSeq" id="WP_377343282.1">
    <property type="nucleotide sequence ID" value="NZ_JBHLUE010000026.1"/>
</dbReference>
<evidence type="ECO:0000256" key="1">
    <source>
        <dbReference type="ARBA" id="ARBA00022630"/>
    </source>
</evidence>
<dbReference type="Pfam" id="PF00941">
    <property type="entry name" value="FAD_binding_5"/>
    <property type="match status" value="1"/>
</dbReference>
<name>A0ABV6P4L1_9ACTN</name>